<dbReference type="Proteomes" id="UP001180020">
    <property type="component" value="Unassembled WGS sequence"/>
</dbReference>
<protein>
    <recommendedName>
        <fullName evidence="3">SET domain-containing protein</fullName>
    </recommendedName>
</protein>
<dbReference type="CDD" id="cd10537">
    <property type="entry name" value="SET_SETD9"/>
    <property type="match status" value="1"/>
</dbReference>
<sequence>MAAVFQKIQQAVKALSKNRMFVRDPRQLQFESDVNRLFLFTCYNRLGENADEKDAEEIIEIASKASVADQQKEVQENVHSQVKTICRSMDDSLIPENINTHSAHALPSKSQDAPRGSGLGLAIGRITAHTHHSAVPETRPLTRSELSQSLKDKIGYTLALRPSEIPHKEAGQGLFLVGEARVGSVIAFYPGIIYSPAYYQYIPGYPRVDATNSYLITRYDGVIINAKPWAFGSEAREVWNGTASYTDPEVSVPRIGVDGGPSDKIWRFLSKPSVTTQPFTLSGEVLERRNPLAFVHFANHPPKGVSPNVMVCPYDFPVSEAEMRAYVPNIMFGGEDSVKMKRFGSFWFRLGSSGGRGGAERGDMAIVKSLVLVATRDLKEEELYLNYRLSNSKRWPGWYCPVDEEEDRRRWS</sequence>
<evidence type="ECO:0000313" key="1">
    <source>
        <dbReference type="EMBL" id="KAK1326994.1"/>
    </source>
</evidence>
<comment type="caution">
    <text evidence="1">The sequence shown here is derived from an EMBL/GenBank/DDBJ whole genome shotgun (WGS) entry which is preliminary data.</text>
</comment>
<dbReference type="PANTHER" id="PTHR33524">
    <property type="entry name" value="C5ORF35"/>
    <property type="match status" value="1"/>
</dbReference>
<dbReference type="AlphaFoldDB" id="A0AAV9FTF1"/>
<evidence type="ECO:0008006" key="3">
    <source>
        <dbReference type="Google" id="ProtNLM"/>
    </source>
</evidence>
<evidence type="ECO:0000313" key="2">
    <source>
        <dbReference type="Proteomes" id="UP001180020"/>
    </source>
</evidence>
<accession>A0AAV9FTF1</accession>
<organism evidence="1 2">
    <name type="scientific">Acorus calamus</name>
    <name type="common">Sweet flag</name>
    <dbReference type="NCBI Taxonomy" id="4465"/>
    <lineage>
        <taxon>Eukaryota</taxon>
        <taxon>Viridiplantae</taxon>
        <taxon>Streptophyta</taxon>
        <taxon>Embryophyta</taxon>
        <taxon>Tracheophyta</taxon>
        <taxon>Spermatophyta</taxon>
        <taxon>Magnoliopsida</taxon>
        <taxon>Liliopsida</taxon>
        <taxon>Acoraceae</taxon>
        <taxon>Acorus</taxon>
    </lineage>
</organism>
<name>A0AAV9FTF1_ACOCL</name>
<proteinExistence type="predicted"/>
<reference evidence="1" key="2">
    <citation type="submission" date="2023-06" db="EMBL/GenBank/DDBJ databases">
        <authorList>
            <person name="Ma L."/>
            <person name="Liu K.-W."/>
            <person name="Li Z."/>
            <person name="Hsiao Y.-Y."/>
            <person name="Qi Y."/>
            <person name="Fu T."/>
            <person name="Tang G."/>
            <person name="Zhang D."/>
            <person name="Sun W.-H."/>
            <person name="Liu D.-K."/>
            <person name="Li Y."/>
            <person name="Chen G.-Z."/>
            <person name="Liu X.-D."/>
            <person name="Liao X.-Y."/>
            <person name="Jiang Y.-T."/>
            <person name="Yu X."/>
            <person name="Hao Y."/>
            <person name="Huang J."/>
            <person name="Zhao X.-W."/>
            <person name="Ke S."/>
            <person name="Chen Y.-Y."/>
            <person name="Wu W.-L."/>
            <person name="Hsu J.-L."/>
            <person name="Lin Y.-F."/>
            <person name="Huang M.-D."/>
            <person name="Li C.-Y."/>
            <person name="Huang L."/>
            <person name="Wang Z.-W."/>
            <person name="Zhao X."/>
            <person name="Zhong W.-Y."/>
            <person name="Peng D.-H."/>
            <person name="Ahmad S."/>
            <person name="Lan S."/>
            <person name="Zhang J.-S."/>
            <person name="Tsai W.-C."/>
            <person name="Van De Peer Y."/>
            <person name="Liu Z.-J."/>
        </authorList>
    </citation>
    <scope>NUCLEOTIDE SEQUENCE</scope>
    <source>
        <strain evidence="1">CP</strain>
        <tissue evidence="1">Leaves</tissue>
    </source>
</reference>
<dbReference type="EMBL" id="JAUJYO010000001">
    <property type="protein sequence ID" value="KAK1326994.1"/>
    <property type="molecule type" value="Genomic_DNA"/>
</dbReference>
<dbReference type="InterPro" id="IPR040415">
    <property type="entry name" value="SETD9"/>
</dbReference>
<dbReference type="PANTHER" id="PTHR33524:SF1">
    <property type="entry name" value="SET DOMAIN-CONTAINING PROTEIN"/>
    <property type="match status" value="1"/>
</dbReference>
<keyword evidence="2" id="KW-1185">Reference proteome</keyword>
<gene>
    <name evidence="1" type="ORF">QJS10_CPA01g00090</name>
</gene>
<reference evidence="1" key="1">
    <citation type="journal article" date="2023" name="Nat. Commun.">
        <title>Diploid and tetraploid genomes of Acorus and the evolution of monocots.</title>
        <authorList>
            <person name="Ma L."/>
            <person name="Liu K.W."/>
            <person name="Li Z."/>
            <person name="Hsiao Y.Y."/>
            <person name="Qi Y."/>
            <person name="Fu T."/>
            <person name="Tang G.D."/>
            <person name="Zhang D."/>
            <person name="Sun W.H."/>
            <person name="Liu D.K."/>
            <person name="Li Y."/>
            <person name="Chen G.Z."/>
            <person name="Liu X.D."/>
            <person name="Liao X.Y."/>
            <person name="Jiang Y.T."/>
            <person name="Yu X."/>
            <person name="Hao Y."/>
            <person name="Huang J."/>
            <person name="Zhao X.W."/>
            <person name="Ke S."/>
            <person name="Chen Y.Y."/>
            <person name="Wu W.L."/>
            <person name="Hsu J.L."/>
            <person name="Lin Y.F."/>
            <person name="Huang M.D."/>
            <person name="Li C.Y."/>
            <person name="Huang L."/>
            <person name="Wang Z.W."/>
            <person name="Zhao X."/>
            <person name="Zhong W.Y."/>
            <person name="Peng D.H."/>
            <person name="Ahmad S."/>
            <person name="Lan S."/>
            <person name="Zhang J.S."/>
            <person name="Tsai W.C."/>
            <person name="Van de Peer Y."/>
            <person name="Liu Z.J."/>
        </authorList>
    </citation>
    <scope>NUCLEOTIDE SEQUENCE</scope>
    <source>
        <strain evidence="1">CP</strain>
    </source>
</reference>